<reference evidence="1" key="1">
    <citation type="journal article" date="2011" name="Environ. Microbiol.">
        <title>Genomic insights into the metabolic potential of the polycyclic aromatic hydrocarbon degrading sulfate-reducing Deltaproteobacterium N47.</title>
        <authorList>
            <person name="Bergmann F."/>
            <person name="Selesi D."/>
            <person name="Weinmaier T."/>
            <person name="Tischler P."/>
            <person name="Rattei T."/>
            <person name="Meckenstock R.U."/>
        </authorList>
    </citation>
    <scope>NUCLEOTIDE SEQUENCE</scope>
</reference>
<dbReference type="SUPFAM" id="SSF52096">
    <property type="entry name" value="ClpP/crotonase"/>
    <property type="match status" value="1"/>
</dbReference>
<dbReference type="InterPro" id="IPR029045">
    <property type="entry name" value="ClpP/crotonase-like_dom_sf"/>
</dbReference>
<dbReference type="Gene3D" id="3.90.226.10">
    <property type="entry name" value="2-enoyl-CoA Hydratase, Chain A, domain 1"/>
    <property type="match status" value="1"/>
</dbReference>
<name>E1YE77_9BACT</name>
<accession>E1YE77</accession>
<organism evidence="1">
    <name type="scientific">uncultured Desulfobacterium sp</name>
    <dbReference type="NCBI Taxonomy" id="201089"/>
    <lineage>
        <taxon>Bacteria</taxon>
        <taxon>Pseudomonadati</taxon>
        <taxon>Thermodesulfobacteriota</taxon>
        <taxon>Desulfobacteria</taxon>
        <taxon>Desulfobacterales</taxon>
        <taxon>Desulfobacteriaceae</taxon>
        <taxon>Desulfobacterium</taxon>
        <taxon>environmental samples</taxon>
    </lineage>
</organism>
<gene>
    <name evidence="1" type="ORF">N47_B19820</name>
</gene>
<sequence>MPFFAYFSQIINQIQGVFVEFDCILYDKSDMIATIKLNRPRVLNAMNKQLWVDMKAALDDAGNDSDVKGLR</sequence>
<protein>
    <submittedName>
        <fullName evidence="1">Uncharacterized protein</fullName>
    </submittedName>
</protein>
<proteinExistence type="predicted"/>
<dbReference type="Pfam" id="PF00378">
    <property type="entry name" value="ECH_1"/>
    <property type="match status" value="1"/>
</dbReference>
<evidence type="ECO:0000313" key="1">
    <source>
        <dbReference type="EMBL" id="CBX28836.1"/>
    </source>
</evidence>
<dbReference type="AlphaFoldDB" id="E1YE77"/>
<dbReference type="GO" id="GO:0003824">
    <property type="term" value="F:catalytic activity"/>
    <property type="evidence" value="ECO:0007669"/>
    <property type="project" value="UniProtKB-ARBA"/>
</dbReference>
<dbReference type="EMBL" id="FR695870">
    <property type="protein sequence ID" value="CBX28836.1"/>
    <property type="molecule type" value="Genomic_DNA"/>
</dbReference>
<dbReference type="InterPro" id="IPR001753">
    <property type="entry name" value="Enoyl-CoA_hydra/iso"/>
</dbReference>